<dbReference type="PROSITE" id="PS51296">
    <property type="entry name" value="RIESKE"/>
    <property type="match status" value="1"/>
</dbReference>
<dbReference type="AlphaFoldDB" id="A0A2V3UDV1"/>
<name>A0A2V3UDV1_9HYPH</name>
<keyword evidence="5" id="KW-0223">Dioxygenase</keyword>
<evidence type="ECO:0000256" key="3">
    <source>
        <dbReference type="ARBA" id="ARBA00023004"/>
    </source>
</evidence>
<dbReference type="CDD" id="cd03467">
    <property type="entry name" value="Rieske"/>
    <property type="match status" value="1"/>
</dbReference>
<comment type="caution">
    <text evidence="5">The sequence shown here is derived from an EMBL/GenBank/DDBJ whole genome shotgun (WGS) entry which is preliminary data.</text>
</comment>
<dbReference type="OrthoDB" id="9794175at2"/>
<dbReference type="Proteomes" id="UP000248021">
    <property type="component" value="Unassembled WGS sequence"/>
</dbReference>
<dbReference type="GO" id="GO:0051537">
    <property type="term" value="F:2 iron, 2 sulfur cluster binding"/>
    <property type="evidence" value="ECO:0007669"/>
    <property type="project" value="UniProtKB-KW"/>
</dbReference>
<dbReference type="SUPFAM" id="SSF50022">
    <property type="entry name" value="ISP domain"/>
    <property type="match status" value="1"/>
</dbReference>
<dbReference type="PANTHER" id="PTHR21496:SF23">
    <property type="entry name" value="3-PHENYLPROPIONATE_CINNAMIC ACID DIOXYGENASE FERREDOXIN SUBUNIT"/>
    <property type="match status" value="1"/>
</dbReference>
<reference evidence="5 6" key="1">
    <citation type="submission" date="2018-05" db="EMBL/GenBank/DDBJ databases">
        <title>Genomic Encyclopedia of Type Strains, Phase IV (KMG-IV): sequencing the most valuable type-strain genomes for metagenomic binning, comparative biology and taxonomic classification.</title>
        <authorList>
            <person name="Goeker M."/>
        </authorList>
    </citation>
    <scope>NUCLEOTIDE SEQUENCE [LARGE SCALE GENOMIC DNA]</scope>
    <source>
        <strain evidence="5 6">DSM 6462</strain>
    </source>
</reference>
<protein>
    <submittedName>
        <fullName evidence="5">3-phenylpropionate/trans-cinnamate dioxygenase ferredoxin subunit</fullName>
    </submittedName>
</protein>
<dbReference type="GO" id="GO:0046872">
    <property type="term" value="F:metal ion binding"/>
    <property type="evidence" value="ECO:0007669"/>
    <property type="project" value="UniProtKB-KW"/>
</dbReference>
<keyword evidence="6" id="KW-1185">Reference proteome</keyword>
<organism evidence="5 6">
    <name type="scientific">Chelatococcus asaccharovorans</name>
    <dbReference type="NCBI Taxonomy" id="28210"/>
    <lineage>
        <taxon>Bacteria</taxon>
        <taxon>Pseudomonadati</taxon>
        <taxon>Pseudomonadota</taxon>
        <taxon>Alphaproteobacteria</taxon>
        <taxon>Hyphomicrobiales</taxon>
        <taxon>Chelatococcaceae</taxon>
        <taxon>Chelatococcus</taxon>
    </lineage>
</organism>
<dbReference type="Gene3D" id="2.102.10.10">
    <property type="entry name" value="Rieske [2Fe-2S] iron-sulphur domain"/>
    <property type="match status" value="1"/>
</dbReference>
<keyword evidence="1" id="KW-0001">2Fe-2S</keyword>
<dbReference type="InterPro" id="IPR036922">
    <property type="entry name" value="Rieske_2Fe-2S_sf"/>
</dbReference>
<dbReference type="InterPro" id="IPR017941">
    <property type="entry name" value="Rieske_2Fe-2S"/>
</dbReference>
<keyword evidence="3" id="KW-0408">Iron</keyword>
<keyword evidence="2" id="KW-0479">Metal-binding</keyword>
<sequence length="137" mass="14985">MTKHVVGRAADIAPGERMVVTLKGRPIVIFNLSGEYFGLLNRCPHQSADLSRGIATGIADSDEPGDAVCTRSGEFIRCPWHGWEFDIRTGQSWCDPSRIKVRPFTVRVEAGRALVEGPYKAEAIPVSVDGDYLIVDA</sequence>
<gene>
    <name evidence="5" type="ORF">C7450_102348</name>
</gene>
<proteinExistence type="predicted"/>
<keyword evidence="4" id="KW-0411">Iron-sulfur</keyword>
<evidence type="ECO:0000256" key="1">
    <source>
        <dbReference type="ARBA" id="ARBA00022714"/>
    </source>
</evidence>
<accession>A0A2V3UDV1</accession>
<dbReference type="PANTHER" id="PTHR21496">
    <property type="entry name" value="FERREDOXIN-RELATED"/>
    <property type="match status" value="1"/>
</dbReference>
<evidence type="ECO:0000256" key="4">
    <source>
        <dbReference type="ARBA" id="ARBA00023014"/>
    </source>
</evidence>
<dbReference type="EMBL" id="QJJK01000002">
    <property type="protein sequence ID" value="PXW63432.1"/>
    <property type="molecule type" value="Genomic_DNA"/>
</dbReference>
<dbReference type="GO" id="GO:0051213">
    <property type="term" value="F:dioxygenase activity"/>
    <property type="evidence" value="ECO:0007669"/>
    <property type="project" value="UniProtKB-KW"/>
</dbReference>
<dbReference type="RefSeq" id="WP_110373574.1">
    <property type="nucleotide sequence ID" value="NZ_CAKNFM010000002.1"/>
</dbReference>
<evidence type="ECO:0000313" key="6">
    <source>
        <dbReference type="Proteomes" id="UP000248021"/>
    </source>
</evidence>
<evidence type="ECO:0000313" key="5">
    <source>
        <dbReference type="EMBL" id="PXW63432.1"/>
    </source>
</evidence>
<keyword evidence="5" id="KW-0560">Oxidoreductase</keyword>
<dbReference type="Pfam" id="PF00355">
    <property type="entry name" value="Rieske"/>
    <property type="match status" value="1"/>
</dbReference>
<evidence type="ECO:0000256" key="2">
    <source>
        <dbReference type="ARBA" id="ARBA00022723"/>
    </source>
</evidence>